<feature type="transmembrane region" description="Helical" evidence="5">
    <location>
        <begin position="309"/>
        <end position="332"/>
    </location>
</feature>
<feature type="transmembrane region" description="Helical" evidence="5">
    <location>
        <begin position="258"/>
        <end position="288"/>
    </location>
</feature>
<evidence type="ECO:0000313" key="7">
    <source>
        <dbReference type="EMBL" id="MQL79265.1"/>
    </source>
</evidence>
<feature type="transmembrane region" description="Helical" evidence="5">
    <location>
        <begin position="166"/>
        <end position="186"/>
    </location>
</feature>
<comment type="subcellular location">
    <subcellularLocation>
        <location evidence="1">Membrane</location>
        <topology evidence="1">Multi-pass membrane protein</topology>
    </subcellularLocation>
</comment>
<dbReference type="AlphaFoldDB" id="A0A843U710"/>
<dbReference type="InterPro" id="IPR013525">
    <property type="entry name" value="ABC2_TM"/>
</dbReference>
<dbReference type="InterPro" id="IPR026082">
    <property type="entry name" value="ABCA"/>
</dbReference>
<dbReference type="OrthoDB" id="10255969at2759"/>
<gene>
    <name evidence="7" type="ORF">Taro_011704</name>
</gene>
<accession>A0A843U710</accession>
<keyword evidence="4 5" id="KW-0472">Membrane</keyword>
<keyword evidence="8" id="KW-1185">Reference proteome</keyword>
<evidence type="ECO:0000256" key="2">
    <source>
        <dbReference type="ARBA" id="ARBA00022692"/>
    </source>
</evidence>
<keyword evidence="2 5" id="KW-0812">Transmembrane</keyword>
<sequence length="454" mass="51529">MAITFISPDMPFSSVDLLQLQQLVDSFIILAVQNNRASNSAELRKTHTHNQSGVSTNNEPFWSKFSPENIRVAPFPTRAYTDDEFQSIIKNVMGVLYLLGFLYPVSRLLSYYVFEKEHKIKEGLYMMGLKDKIFYLSWFITYALQYISLISHIYQLNSFERYIGNIIKNFAASSVIITICTMTTLFKYSDKSLVFIYFFLFGLSAVMLSFLISTFFSRAKTAVAVGSLSFLGAFFPYYTVNDAAVSSSVPINACHSPPWFFCLLNFVHCILASLLSPTAFALGTVNFADYERAHVGLRWSNMWQDSSGVNFLVCLMMMMLDTVLYCALGLYFDKVLPRDNGVRHPWNFLFTKLFHRSKNMPQCSSGVSEQICEEVLASKMQCSGNGSLKPAIEPMSLDMKQQEVEGRCIQVKSLHKNFTTRQGKCCAVNSLQLTLFENQILALLGTVCYFYLCC</sequence>
<feature type="domain" description="ABC-2 type transporter transmembrane" evidence="6">
    <location>
        <begin position="53"/>
        <end position="330"/>
    </location>
</feature>
<comment type="caution">
    <text evidence="7">The sequence shown here is derived from an EMBL/GenBank/DDBJ whole genome shotgun (WGS) entry which is preliminary data.</text>
</comment>
<dbReference type="Pfam" id="PF12698">
    <property type="entry name" value="ABC2_membrane_3"/>
    <property type="match status" value="1"/>
</dbReference>
<dbReference type="EMBL" id="NMUH01000444">
    <property type="protein sequence ID" value="MQL79265.1"/>
    <property type="molecule type" value="Genomic_DNA"/>
</dbReference>
<evidence type="ECO:0000313" key="8">
    <source>
        <dbReference type="Proteomes" id="UP000652761"/>
    </source>
</evidence>
<organism evidence="7 8">
    <name type="scientific">Colocasia esculenta</name>
    <name type="common">Wild taro</name>
    <name type="synonym">Arum esculentum</name>
    <dbReference type="NCBI Taxonomy" id="4460"/>
    <lineage>
        <taxon>Eukaryota</taxon>
        <taxon>Viridiplantae</taxon>
        <taxon>Streptophyta</taxon>
        <taxon>Embryophyta</taxon>
        <taxon>Tracheophyta</taxon>
        <taxon>Spermatophyta</taxon>
        <taxon>Magnoliopsida</taxon>
        <taxon>Liliopsida</taxon>
        <taxon>Araceae</taxon>
        <taxon>Aroideae</taxon>
        <taxon>Colocasieae</taxon>
        <taxon>Colocasia</taxon>
    </lineage>
</organism>
<dbReference type="GO" id="GO:0016020">
    <property type="term" value="C:membrane"/>
    <property type="evidence" value="ECO:0007669"/>
    <property type="project" value="UniProtKB-SubCell"/>
</dbReference>
<protein>
    <recommendedName>
        <fullName evidence="6">ABC-2 type transporter transmembrane domain-containing protein</fullName>
    </recommendedName>
</protein>
<evidence type="ECO:0000256" key="1">
    <source>
        <dbReference type="ARBA" id="ARBA00004141"/>
    </source>
</evidence>
<dbReference type="PANTHER" id="PTHR19229:SF267">
    <property type="entry name" value="ABC TRANSPORTER A FAMILY MEMBER 1"/>
    <property type="match status" value="1"/>
</dbReference>
<keyword evidence="3 5" id="KW-1133">Transmembrane helix</keyword>
<dbReference type="Proteomes" id="UP000652761">
    <property type="component" value="Unassembled WGS sequence"/>
</dbReference>
<dbReference type="GO" id="GO:0005319">
    <property type="term" value="F:lipid transporter activity"/>
    <property type="evidence" value="ECO:0007669"/>
    <property type="project" value="TreeGrafter"/>
</dbReference>
<evidence type="ECO:0000256" key="4">
    <source>
        <dbReference type="ARBA" id="ARBA00023136"/>
    </source>
</evidence>
<evidence type="ECO:0000259" key="6">
    <source>
        <dbReference type="Pfam" id="PF12698"/>
    </source>
</evidence>
<feature type="transmembrane region" description="Helical" evidence="5">
    <location>
        <begin position="219"/>
        <end position="238"/>
    </location>
</feature>
<feature type="transmembrane region" description="Helical" evidence="5">
    <location>
        <begin position="192"/>
        <end position="212"/>
    </location>
</feature>
<evidence type="ECO:0000256" key="5">
    <source>
        <dbReference type="SAM" id="Phobius"/>
    </source>
</evidence>
<reference evidence="7" key="1">
    <citation type="submission" date="2017-07" db="EMBL/GenBank/DDBJ databases">
        <title>Taro Niue Genome Assembly and Annotation.</title>
        <authorList>
            <person name="Atibalentja N."/>
            <person name="Keating K."/>
            <person name="Fields C.J."/>
        </authorList>
    </citation>
    <scope>NUCLEOTIDE SEQUENCE</scope>
    <source>
        <strain evidence="7">Niue_2</strain>
        <tissue evidence="7">Leaf</tissue>
    </source>
</reference>
<feature type="transmembrane region" description="Helical" evidence="5">
    <location>
        <begin position="134"/>
        <end position="154"/>
    </location>
</feature>
<proteinExistence type="predicted"/>
<dbReference type="GO" id="GO:0140359">
    <property type="term" value="F:ABC-type transporter activity"/>
    <property type="evidence" value="ECO:0007669"/>
    <property type="project" value="InterPro"/>
</dbReference>
<name>A0A843U710_COLES</name>
<dbReference type="PANTHER" id="PTHR19229">
    <property type="entry name" value="ATP-BINDING CASSETTE TRANSPORTER SUBFAMILY A ABCA"/>
    <property type="match status" value="1"/>
</dbReference>
<evidence type="ECO:0000256" key="3">
    <source>
        <dbReference type="ARBA" id="ARBA00022989"/>
    </source>
</evidence>
<feature type="transmembrane region" description="Helical" evidence="5">
    <location>
        <begin position="95"/>
        <end position="114"/>
    </location>
</feature>